<dbReference type="PANTHER" id="PTHR12121">
    <property type="entry name" value="CARBON CATABOLITE REPRESSOR PROTEIN 4"/>
    <property type="match status" value="1"/>
</dbReference>
<dbReference type="InterPro" id="IPR036691">
    <property type="entry name" value="Endo/exonu/phosph_ase_sf"/>
</dbReference>
<name>A0A8X7NK74_CANPA</name>
<reference evidence="2" key="1">
    <citation type="submission" date="2020-03" db="EMBL/GenBank/DDBJ databases">
        <title>FDA dAtabase for Regulatory Grade micrObial Sequences (FDA-ARGOS): Supporting development and validation of Infectious Disease Dx tests.</title>
        <authorList>
            <person name="Campos J."/>
            <person name="Goldberg B."/>
            <person name="Tallon L."/>
            <person name="Sadzewicz L."/>
            <person name="Vavikolanu K."/>
            <person name="Mehta A."/>
            <person name="Aluvathingal J."/>
            <person name="Nadendla S."/>
            <person name="Nandy P."/>
            <person name="Geyer C."/>
            <person name="Yan Y."/>
            <person name="Sichtig H."/>
        </authorList>
    </citation>
    <scope>NUCLEOTIDE SEQUENCE [LARGE SCALE GENOMIC DNA]</scope>
    <source>
        <strain evidence="2">FDAARGOS_652</strain>
    </source>
</reference>
<dbReference type="CDD" id="cd09083">
    <property type="entry name" value="EEP-1"/>
    <property type="match status" value="1"/>
</dbReference>
<evidence type="ECO:0000259" key="1">
    <source>
        <dbReference type="Pfam" id="PF03372"/>
    </source>
</evidence>
<sequence>MNYFNAAKKVTQLVGKEVNKHTGTKTYSDKDKQQIAKATDAASSTDRDSKPLQVLIYTHNIRFDTKKLVDGEKPWSERKQGVIHLIKQATSNPNLPAIVSLQEVLHNQLQDILHGLGPDWTYFGVGRDNGDTHGEYSPILFNKQDWEPVFTKTFWLSETPSKPSKSWDAAFNRIVTNVILKNRKVQGRSTKVINMFNTHFDHRGKEARKQSALLIVKLMEEAPVGGGSGAGGKSVLTGDLNSDPNAEGYQTLANFLQESGVKAQKIEGERRTCTGFCNGGDGESIIDFIWTSQNVPILYHATQSQLCGGEEGYECLCSDHRPVIAIVEI</sequence>
<dbReference type="GO" id="GO:0004519">
    <property type="term" value="F:endonuclease activity"/>
    <property type="evidence" value="ECO:0007669"/>
    <property type="project" value="UniProtKB-KW"/>
</dbReference>
<dbReference type="PANTHER" id="PTHR12121:SF36">
    <property type="entry name" value="ENDONUCLEASE_EXONUCLEASE_PHOSPHATASE DOMAIN-CONTAINING PROTEIN"/>
    <property type="match status" value="1"/>
</dbReference>
<accession>A0A8X7NK74</accession>
<dbReference type="Proteomes" id="UP000590412">
    <property type="component" value="Unassembled WGS sequence"/>
</dbReference>
<gene>
    <name evidence="2" type="ORF">FOB60_002913</name>
</gene>
<dbReference type="InterPro" id="IPR050410">
    <property type="entry name" value="CCR4/nocturin_mRNA_transcr"/>
</dbReference>
<dbReference type="GO" id="GO:0000175">
    <property type="term" value="F:3'-5'-RNA exonuclease activity"/>
    <property type="evidence" value="ECO:0007669"/>
    <property type="project" value="TreeGrafter"/>
</dbReference>
<keyword evidence="2" id="KW-0255">Endonuclease</keyword>
<keyword evidence="2" id="KW-0378">Hydrolase</keyword>
<comment type="caution">
    <text evidence="2">The sequence shown here is derived from an EMBL/GenBank/DDBJ whole genome shotgun (WGS) entry which is preliminary data.</text>
</comment>
<protein>
    <submittedName>
        <fullName evidence="2">Endonuclease/Exonuclease/phosphatase family protein</fullName>
    </submittedName>
</protein>
<dbReference type="OrthoDB" id="276515at2759"/>
<dbReference type="SUPFAM" id="SSF56219">
    <property type="entry name" value="DNase I-like"/>
    <property type="match status" value="1"/>
</dbReference>
<evidence type="ECO:0000313" key="2">
    <source>
        <dbReference type="EMBL" id="KAF6052657.1"/>
    </source>
</evidence>
<organism evidence="2 3">
    <name type="scientific">Candida parapsilosis</name>
    <name type="common">Yeast</name>
    <dbReference type="NCBI Taxonomy" id="5480"/>
    <lineage>
        <taxon>Eukaryota</taxon>
        <taxon>Fungi</taxon>
        <taxon>Dikarya</taxon>
        <taxon>Ascomycota</taxon>
        <taxon>Saccharomycotina</taxon>
        <taxon>Pichiomycetes</taxon>
        <taxon>Debaryomycetaceae</taxon>
        <taxon>Candida/Lodderomyces clade</taxon>
        <taxon>Candida</taxon>
    </lineage>
</organism>
<dbReference type="Gene3D" id="3.60.10.10">
    <property type="entry name" value="Endonuclease/exonuclease/phosphatase"/>
    <property type="match status" value="1"/>
</dbReference>
<dbReference type="InterPro" id="IPR005135">
    <property type="entry name" value="Endo/exonuclease/phosphatase"/>
</dbReference>
<dbReference type="Pfam" id="PF03372">
    <property type="entry name" value="Exo_endo_phos"/>
    <property type="match status" value="1"/>
</dbReference>
<feature type="domain" description="Endonuclease/exonuclease/phosphatase" evidence="1">
    <location>
        <begin position="58"/>
        <end position="320"/>
    </location>
</feature>
<dbReference type="AlphaFoldDB" id="A0A8X7NK74"/>
<evidence type="ECO:0000313" key="3">
    <source>
        <dbReference type="Proteomes" id="UP000590412"/>
    </source>
</evidence>
<keyword evidence="2" id="KW-0540">Nuclease</keyword>
<proteinExistence type="predicted"/>
<dbReference type="EMBL" id="JABWAB010000004">
    <property type="protein sequence ID" value="KAF6052657.1"/>
    <property type="molecule type" value="Genomic_DNA"/>
</dbReference>